<keyword evidence="9" id="KW-1185">Reference proteome</keyword>
<comment type="caution">
    <text evidence="8">The sequence shown here is derived from an EMBL/GenBank/DDBJ whole genome shotgun (WGS) entry which is preliminary data.</text>
</comment>
<reference evidence="8" key="1">
    <citation type="journal article" date="2020" name="Cell">
        <title>Large-Scale Comparative Analyses of Tick Genomes Elucidate Their Genetic Diversity and Vector Capacities.</title>
        <authorList>
            <consortium name="Tick Genome and Microbiome Consortium (TIGMIC)"/>
            <person name="Jia N."/>
            <person name="Wang J."/>
            <person name="Shi W."/>
            <person name="Du L."/>
            <person name="Sun Y."/>
            <person name="Zhan W."/>
            <person name="Jiang J.F."/>
            <person name="Wang Q."/>
            <person name="Zhang B."/>
            <person name="Ji P."/>
            <person name="Bell-Sakyi L."/>
            <person name="Cui X.M."/>
            <person name="Yuan T.T."/>
            <person name="Jiang B.G."/>
            <person name="Yang W.F."/>
            <person name="Lam T.T."/>
            <person name="Chang Q.C."/>
            <person name="Ding S.J."/>
            <person name="Wang X.J."/>
            <person name="Zhu J.G."/>
            <person name="Ruan X.D."/>
            <person name="Zhao L."/>
            <person name="Wei J.T."/>
            <person name="Ye R.Z."/>
            <person name="Que T.C."/>
            <person name="Du C.H."/>
            <person name="Zhou Y.H."/>
            <person name="Cheng J.X."/>
            <person name="Dai P.F."/>
            <person name="Guo W.B."/>
            <person name="Han X.H."/>
            <person name="Huang E.J."/>
            <person name="Li L.F."/>
            <person name="Wei W."/>
            <person name="Gao Y.C."/>
            <person name="Liu J.Z."/>
            <person name="Shao H.Z."/>
            <person name="Wang X."/>
            <person name="Wang C.C."/>
            <person name="Yang T.C."/>
            <person name="Huo Q.B."/>
            <person name="Li W."/>
            <person name="Chen H.Y."/>
            <person name="Chen S.E."/>
            <person name="Zhou L.G."/>
            <person name="Ni X.B."/>
            <person name="Tian J.H."/>
            <person name="Sheng Y."/>
            <person name="Liu T."/>
            <person name="Pan Y.S."/>
            <person name="Xia L.Y."/>
            <person name="Li J."/>
            <person name="Zhao F."/>
            <person name="Cao W.C."/>
        </authorList>
    </citation>
    <scope>NUCLEOTIDE SEQUENCE</scope>
    <source>
        <strain evidence="8">Rsan-2018</strain>
    </source>
</reference>
<reference evidence="8" key="2">
    <citation type="submission" date="2021-09" db="EMBL/GenBank/DDBJ databases">
        <authorList>
            <person name="Jia N."/>
            <person name="Wang J."/>
            <person name="Shi W."/>
            <person name="Du L."/>
            <person name="Sun Y."/>
            <person name="Zhan W."/>
            <person name="Jiang J."/>
            <person name="Wang Q."/>
            <person name="Zhang B."/>
            <person name="Ji P."/>
            <person name="Sakyi L.B."/>
            <person name="Cui X."/>
            <person name="Yuan T."/>
            <person name="Jiang B."/>
            <person name="Yang W."/>
            <person name="Lam T.T.-Y."/>
            <person name="Chang Q."/>
            <person name="Ding S."/>
            <person name="Wang X."/>
            <person name="Zhu J."/>
            <person name="Ruan X."/>
            <person name="Zhao L."/>
            <person name="Wei J."/>
            <person name="Que T."/>
            <person name="Du C."/>
            <person name="Cheng J."/>
            <person name="Dai P."/>
            <person name="Han X."/>
            <person name="Huang E."/>
            <person name="Gao Y."/>
            <person name="Liu J."/>
            <person name="Shao H."/>
            <person name="Ye R."/>
            <person name="Li L."/>
            <person name="Wei W."/>
            <person name="Wang X."/>
            <person name="Wang C."/>
            <person name="Huo Q."/>
            <person name="Li W."/>
            <person name="Guo W."/>
            <person name="Chen H."/>
            <person name="Chen S."/>
            <person name="Zhou L."/>
            <person name="Zhou L."/>
            <person name="Ni X."/>
            <person name="Tian J."/>
            <person name="Zhou Y."/>
            <person name="Sheng Y."/>
            <person name="Liu T."/>
            <person name="Pan Y."/>
            <person name="Xia L."/>
            <person name="Li J."/>
            <person name="Zhao F."/>
            <person name="Cao W."/>
        </authorList>
    </citation>
    <scope>NUCLEOTIDE SEQUENCE</scope>
    <source>
        <strain evidence="8">Rsan-2018</strain>
        <tissue evidence="8">Larvae</tissue>
    </source>
</reference>
<protein>
    <submittedName>
        <fullName evidence="8">Uncharacterized protein</fullName>
    </submittedName>
</protein>
<feature type="domain" description="NUA/TPR/MLP1-2-like" evidence="7">
    <location>
        <begin position="453"/>
        <end position="555"/>
    </location>
</feature>
<name>A0A9D4SRC6_RHISA</name>
<dbReference type="GO" id="GO:0006406">
    <property type="term" value="P:mRNA export from nucleus"/>
    <property type="evidence" value="ECO:0007669"/>
    <property type="project" value="TreeGrafter"/>
</dbReference>
<feature type="coiled-coil region" evidence="4">
    <location>
        <begin position="391"/>
        <end position="479"/>
    </location>
</feature>
<evidence type="ECO:0000259" key="7">
    <source>
        <dbReference type="Pfam" id="PF25785"/>
    </source>
</evidence>
<evidence type="ECO:0000256" key="1">
    <source>
        <dbReference type="ARBA" id="ARBA00004123"/>
    </source>
</evidence>
<dbReference type="VEuPathDB" id="VectorBase:RSAN_054443"/>
<evidence type="ECO:0000256" key="5">
    <source>
        <dbReference type="SAM" id="MobiDB-lite"/>
    </source>
</evidence>
<dbReference type="PANTHER" id="PTHR18898:SF2">
    <property type="entry name" value="NUCLEOPROTEIN TPR"/>
    <property type="match status" value="1"/>
</dbReference>
<dbReference type="Proteomes" id="UP000821837">
    <property type="component" value="Unassembled WGS sequence"/>
</dbReference>
<feature type="coiled-coil region" evidence="4">
    <location>
        <begin position="33"/>
        <end position="349"/>
    </location>
</feature>
<accession>A0A9D4SRC6</accession>
<feature type="coiled-coil region" evidence="4">
    <location>
        <begin position="529"/>
        <end position="560"/>
    </location>
</feature>
<evidence type="ECO:0000259" key="6">
    <source>
        <dbReference type="Pfam" id="PF25481"/>
    </source>
</evidence>
<keyword evidence="3" id="KW-0539">Nucleus</keyword>
<keyword evidence="2 4" id="KW-0175">Coiled coil</keyword>
<dbReference type="Pfam" id="PF25785">
    <property type="entry name" value="TPR"/>
    <property type="match status" value="1"/>
</dbReference>
<dbReference type="EMBL" id="JABSTV010001253">
    <property type="protein sequence ID" value="KAH7942967.1"/>
    <property type="molecule type" value="Genomic_DNA"/>
</dbReference>
<proteinExistence type="predicted"/>
<dbReference type="InterPro" id="IPR057974">
    <property type="entry name" value="NUA/TPR/MLP1-2-like_dom"/>
</dbReference>
<dbReference type="GO" id="GO:1901673">
    <property type="term" value="P:regulation of mitotic spindle assembly"/>
    <property type="evidence" value="ECO:0007669"/>
    <property type="project" value="TreeGrafter"/>
</dbReference>
<feature type="region of interest" description="Disordered" evidence="5">
    <location>
        <begin position="492"/>
        <end position="513"/>
    </location>
</feature>
<feature type="domain" description="Nucleoprotein TPR/MPL1" evidence="6">
    <location>
        <begin position="169"/>
        <end position="247"/>
    </location>
</feature>
<comment type="subcellular location">
    <subcellularLocation>
        <location evidence="1">Nucleus</location>
    </subcellularLocation>
</comment>
<dbReference type="PANTHER" id="PTHR18898">
    <property type="entry name" value="NUCLEOPROTEIN TPR-RELATED"/>
    <property type="match status" value="1"/>
</dbReference>
<evidence type="ECO:0000313" key="8">
    <source>
        <dbReference type="EMBL" id="KAH7942967.1"/>
    </source>
</evidence>
<evidence type="ECO:0000256" key="2">
    <source>
        <dbReference type="ARBA" id="ARBA00023054"/>
    </source>
</evidence>
<evidence type="ECO:0000256" key="3">
    <source>
        <dbReference type="ARBA" id="ARBA00023242"/>
    </source>
</evidence>
<dbReference type="AlphaFoldDB" id="A0A9D4SRC6"/>
<sequence length="561" mass="63538">MLTDILDVEEIELLAEASRAKLESYVSLNTKTTEELREENAQLKARCERSSFQLEAALSEHRAQVTALEDACERAKQQAAQLASELGTCRVELEGAKATTAATKADLELSKRNLEQVTKEKLELLQAMEKRTQELSSLNGQVESLQSELSSSQQQQREQAVRLEELQLQLLSAQHAEKRLQQERELIQAQVEELREEASAHRQEAAQLRRSKAGLTLDLQAQLDHQKEQVSSLTRQLETWRSSVAEMEERSRTTATLLDEAREAKANLEAHFQTELQAQRRLVDMHKELSENRRQRIDELVATLEEMQALLLETRAAAERSQEALKECQASHEEELTKKEAIIESLRKELHLANCLLEGKGSVVEKLFPAAHVSGLARESGLSLTELLSERLEQQRALTQAIREKDALQQQLNELSQELADKEYEKAVSCVATLREQLTGALVEQEQRAQERDEARAALAHAQRELRRWQQQAKDLSRQVCQLIREVEDARGGGVPLSQEEVSSSNDDASPPLTASEVISKHLVTFRNIEELQQKNAELLAVVRELSEKQEEEEKKAAEER</sequence>
<dbReference type="GO" id="GO:0005643">
    <property type="term" value="C:nuclear pore"/>
    <property type="evidence" value="ECO:0007669"/>
    <property type="project" value="TreeGrafter"/>
</dbReference>
<evidence type="ECO:0000313" key="9">
    <source>
        <dbReference type="Proteomes" id="UP000821837"/>
    </source>
</evidence>
<organism evidence="8 9">
    <name type="scientific">Rhipicephalus sanguineus</name>
    <name type="common">Brown dog tick</name>
    <name type="synonym">Ixodes sanguineus</name>
    <dbReference type="NCBI Taxonomy" id="34632"/>
    <lineage>
        <taxon>Eukaryota</taxon>
        <taxon>Metazoa</taxon>
        <taxon>Ecdysozoa</taxon>
        <taxon>Arthropoda</taxon>
        <taxon>Chelicerata</taxon>
        <taxon>Arachnida</taxon>
        <taxon>Acari</taxon>
        <taxon>Parasitiformes</taxon>
        <taxon>Ixodida</taxon>
        <taxon>Ixodoidea</taxon>
        <taxon>Ixodidae</taxon>
        <taxon>Rhipicephalinae</taxon>
        <taxon>Rhipicephalus</taxon>
        <taxon>Rhipicephalus</taxon>
    </lineage>
</organism>
<gene>
    <name evidence="8" type="ORF">HPB52_002742</name>
</gene>
<dbReference type="Pfam" id="PF25481">
    <property type="entry name" value="Nucleoprot-TPR"/>
    <property type="match status" value="1"/>
</dbReference>
<dbReference type="InterPro" id="IPR057577">
    <property type="entry name" value="Nucleoprot-TPR/MLP1_dom"/>
</dbReference>
<dbReference type="GO" id="GO:0017056">
    <property type="term" value="F:structural constituent of nuclear pore"/>
    <property type="evidence" value="ECO:0007669"/>
    <property type="project" value="TreeGrafter"/>
</dbReference>
<evidence type="ECO:0000256" key="4">
    <source>
        <dbReference type="SAM" id="Coils"/>
    </source>
</evidence>